<dbReference type="InterPro" id="IPR017438">
    <property type="entry name" value="ATP-NAD_kinase_N"/>
</dbReference>
<evidence type="ECO:0000256" key="7">
    <source>
        <dbReference type="ARBA" id="ARBA00022840"/>
    </source>
</evidence>
<keyword evidence="7" id="KW-0067">ATP-binding</keyword>
<dbReference type="PANTHER" id="PTHR12358:SF106">
    <property type="entry name" value="LIPID KINASE YEGS"/>
    <property type="match status" value="1"/>
</dbReference>
<evidence type="ECO:0000256" key="5">
    <source>
        <dbReference type="ARBA" id="ARBA00022741"/>
    </source>
</evidence>
<keyword evidence="6" id="KW-0418">Kinase</keyword>
<evidence type="ECO:0000256" key="8">
    <source>
        <dbReference type="ARBA" id="ARBA00022842"/>
    </source>
</evidence>
<dbReference type="EMBL" id="UINC01020990">
    <property type="protein sequence ID" value="SVA87597.1"/>
    <property type="molecule type" value="Genomic_DNA"/>
</dbReference>
<dbReference type="Pfam" id="PF19279">
    <property type="entry name" value="YegS_C"/>
    <property type="match status" value="1"/>
</dbReference>
<feature type="non-terminal residue" evidence="13">
    <location>
        <position position="1"/>
    </location>
</feature>
<gene>
    <name evidence="13" type="ORF">METZ01_LOCUS140451</name>
</gene>
<dbReference type="GO" id="GO:0046872">
    <property type="term" value="F:metal ion binding"/>
    <property type="evidence" value="ECO:0007669"/>
    <property type="project" value="UniProtKB-KW"/>
</dbReference>
<evidence type="ECO:0000256" key="4">
    <source>
        <dbReference type="ARBA" id="ARBA00022723"/>
    </source>
</evidence>
<evidence type="ECO:0000313" key="13">
    <source>
        <dbReference type="EMBL" id="SVA87597.1"/>
    </source>
</evidence>
<dbReference type="InterPro" id="IPR016064">
    <property type="entry name" value="NAD/diacylglycerol_kinase_sf"/>
</dbReference>
<keyword evidence="3" id="KW-0808">Transferase</keyword>
<feature type="domain" description="DAGKc" evidence="12">
    <location>
        <begin position="1"/>
        <end position="132"/>
    </location>
</feature>
<dbReference type="GO" id="GO:0005886">
    <property type="term" value="C:plasma membrane"/>
    <property type="evidence" value="ECO:0007669"/>
    <property type="project" value="TreeGrafter"/>
</dbReference>
<evidence type="ECO:0000256" key="11">
    <source>
        <dbReference type="ARBA" id="ARBA00023264"/>
    </source>
</evidence>
<comment type="cofactor">
    <cofactor evidence="1">
        <name>Mg(2+)</name>
        <dbReference type="ChEBI" id="CHEBI:18420"/>
    </cofactor>
</comment>
<dbReference type="GO" id="GO:0005524">
    <property type="term" value="F:ATP binding"/>
    <property type="evidence" value="ECO:0007669"/>
    <property type="project" value="UniProtKB-KW"/>
</dbReference>
<name>A0A381ZFS1_9ZZZZ</name>
<keyword evidence="11" id="KW-1208">Phospholipid metabolism</keyword>
<keyword evidence="10" id="KW-0594">Phospholipid biosynthesis</keyword>
<evidence type="ECO:0000256" key="9">
    <source>
        <dbReference type="ARBA" id="ARBA00023098"/>
    </source>
</evidence>
<evidence type="ECO:0000259" key="12">
    <source>
        <dbReference type="PROSITE" id="PS50146"/>
    </source>
</evidence>
<protein>
    <recommendedName>
        <fullName evidence="12">DAGKc domain-containing protein</fullName>
    </recommendedName>
</protein>
<dbReference type="NCBIfam" id="TIGR00147">
    <property type="entry name" value="YegS/Rv2252/BmrU family lipid kinase"/>
    <property type="match status" value="1"/>
</dbReference>
<dbReference type="GO" id="GO:0008654">
    <property type="term" value="P:phospholipid biosynthetic process"/>
    <property type="evidence" value="ECO:0007669"/>
    <property type="project" value="UniProtKB-KW"/>
</dbReference>
<dbReference type="SMART" id="SM00046">
    <property type="entry name" value="DAGKc"/>
    <property type="match status" value="1"/>
</dbReference>
<evidence type="ECO:0000256" key="6">
    <source>
        <dbReference type="ARBA" id="ARBA00022777"/>
    </source>
</evidence>
<evidence type="ECO:0000256" key="10">
    <source>
        <dbReference type="ARBA" id="ARBA00023209"/>
    </source>
</evidence>
<dbReference type="Pfam" id="PF00781">
    <property type="entry name" value="DAGK_cat"/>
    <property type="match status" value="1"/>
</dbReference>
<accession>A0A381ZFS1</accession>
<dbReference type="InterPro" id="IPR045540">
    <property type="entry name" value="YegS/DAGK_C"/>
</dbReference>
<dbReference type="GO" id="GO:0016301">
    <property type="term" value="F:kinase activity"/>
    <property type="evidence" value="ECO:0007669"/>
    <property type="project" value="UniProtKB-KW"/>
</dbReference>
<dbReference type="AlphaFoldDB" id="A0A381ZFS1"/>
<dbReference type="PANTHER" id="PTHR12358">
    <property type="entry name" value="SPHINGOSINE KINASE"/>
    <property type="match status" value="1"/>
</dbReference>
<dbReference type="InterPro" id="IPR005218">
    <property type="entry name" value="Diacylglycerol/lipid_kinase"/>
</dbReference>
<dbReference type="SUPFAM" id="SSF111331">
    <property type="entry name" value="NAD kinase/diacylglycerol kinase-like"/>
    <property type="match status" value="1"/>
</dbReference>
<keyword evidence="4" id="KW-0479">Metal-binding</keyword>
<keyword evidence="8" id="KW-0460">Magnesium</keyword>
<evidence type="ECO:0000256" key="2">
    <source>
        <dbReference type="ARBA" id="ARBA00022516"/>
    </source>
</evidence>
<evidence type="ECO:0000256" key="1">
    <source>
        <dbReference type="ARBA" id="ARBA00001946"/>
    </source>
</evidence>
<reference evidence="13" key="1">
    <citation type="submission" date="2018-05" db="EMBL/GenBank/DDBJ databases">
        <authorList>
            <person name="Lanie J.A."/>
            <person name="Ng W.-L."/>
            <person name="Kazmierczak K.M."/>
            <person name="Andrzejewski T.M."/>
            <person name="Davidsen T.M."/>
            <person name="Wayne K.J."/>
            <person name="Tettelin H."/>
            <person name="Glass J.I."/>
            <person name="Rusch D."/>
            <person name="Podicherti R."/>
            <person name="Tsui H.-C.T."/>
            <person name="Winkler M.E."/>
        </authorList>
    </citation>
    <scope>NUCLEOTIDE SEQUENCE</scope>
</reference>
<dbReference type="Gene3D" id="2.60.200.40">
    <property type="match status" value="1"/>
</dbReference>
<sequence length="294" mass="31499">VDLSTFRLIANPISGKGKGRKLSEIALKKLKTAGLEGELILTTGPGHANQLAQDAISTGIRWLIACGGDGTIHEIVNAIGQRRDIILGLIPCGKGNDLASALRIPKNPIQAIEVLLARQTRQIDLGRIGDKFFHTIATCGYDAEVGRRVTEEGSILSGTLAYIQKAITTLSKFDSPDARIEGDFGVFEGKILLTSVGITSSYGGGMKIVPDAVVDDGLFDVCIVNPIPNLTILRMLVTLYWGGHTSHPDVQIHRTRTLCIDTDPPLKLYADGELIGPVPTKIEMVDQGMTVVVP</sequence>
<dbReference type="InterPro" id="IPR050187">
    <property type="entry name" value="Lipid_Phosphate_FormReg"/>
</dbReference>
<organism evidence="13">
    <name type="scientific">marine metagenome</name>
    <dbReference type="NCBI Taxonomy" id="408172"/>
    <lineage>
        <taxon>unclassified sequences</taxon>
        <taxon>metagenomes</taxon>
        <taxon>ecological metagenomes</taxon>
    </lineage>
</organism>
<dbReference type="Gene3D" id="3.40.50.10330">
    <property type="entry name" value="Probable inorganic polyphosphate/atp-NAD kinase, domain 1"/>
    <property type="match status" value="1"/>
</dbReference>
<evidence type="ECO:0000256" key="3">
    <source>
        <dbReference type="ARBA" id="ARBA00022679"/>
    </source>
</evidence>
<keyword evidence="5" id="KW-0547">Nucleotide-binding</keyword>
<keyword evidence="2" id="KW-0444">Lipid biosynthesis</keyword>
<proteinExistence type="predicted"/>
<dbReference type="PROSITE" id="PS50146">
    <property type="entry name" value="DAGK"/>
    <property type="match status" value="1"/>
</dbReference>
<keyword evidence="9" id="KW-0443">Lipid metabolism</keyword>
<dbReference type="InterPro" id="IPR001206">
    <property type="entry name" value="Diacylglycerol_kinase_cat_dom"/>
</dbReference>